<name>A0ABD3AE51_9GENT</name>
<comment type="caution">
    <text evidence="2">The sequence shown here is derived from an EMBL/GenBank/DDBJ whole genome shotgun (WGS) entry which is preliminary data.</text>
</comment>
<dbReference type="PANTHER" id="PTHR38146">
    <property type="entry name" value="30S RIBOSOMAL PROTEIN S12, CHLOROPLASTIC"/>
    <property type="match status" value="1"/>
</dbReference>
<proteinExistence type="predicted"/>
<keyword evidence="3" id="KW-1185">Reference proteome</keyword>
<protein>
    <submittedName>
        <fullName evidence="2">Uncharacterized protein</fullName>
    </submittedName>
</protein>
<reference evidence="2 3" key="1">
    <citation type="submission" date="2024-11" db="EMBL/GenBank/DDBJ databases">
        <title>A near-complete genome assembly of Cinchona calisaya.</title>
        <authorList>
            <person name="Lian D.C."/>
            <person name="Zhao X.W."/>
            <person name="Wei L."/>
        </authorList>
    </citation>
    <scope>NUCLEOTIDE SEQUENCE [LARGE SCALE GENOMIC DNA]</scope>
    <source>
        <tissue evidence="2">Nenye</tissue>
    </source>
</reference>
<organism evidence="2 3">
    <name type="scientific">Cinchona calisaya</name>
    <dbReference type="NCBI Taxonomy" id="153742"/>
    <lineage>
        <taxon>Eukaryota</taxon>
        <taxon>Viridiplantae</taxon>
        <taxon>Streptophyta</taxon>
        <taxon>Embryophyta</taxon>
        <taxon>Tracheophyta</taxon>
        <taxon>Spermatophyta</taxon>
        <taxon>Magnoliopsida</taxon>
        <taxon>eudicotyledons</taxon>
        <taxon>Gunneridae</taxon>
        <taxon>Pentapetalae</taxon>
        <taxon>asterids</taxon>
        <taxon>lamiids</taxon>
        <taxon>Gentianales</taxon>
        <taxon>Rubiaceae</taxon>
        <taxon>Cinchonoideae</taxon>
        <taxon>Cinchoneae</taxon>
        <taxon>Cinchona</taxon>
    </lineage>
</organism>
<evidence type="ECO:0000313" key="3">
    <source>
        <dbReference type="Proteomes" id="UP001630127"/>
    </source>
</evidence>
<evidence type="ECO:0000313" key="2">
    <source>
        <dbReference type="EMBL" id="KAL3530086.1"/>
    </source>
</evidence>
<dbReference type="Proteomes" id="UP001630127">
    <property type="component" value="Unassembled WGS sequence"/>
</dbReference>
<dbReference type="EMBL" id="JBJUIK010000004">
    <property type="protein sequence ID" value="KAL3530086.1"/>
    <property type="molecule type" value="Genomic_DNA"/>
</dbReference>
<dbReference type="AlphaFoldDB" id="A0ABD3AE51"/>
<dbReference type="PANTHER" id="PTHR38146:SF8">
    <property type="entry name" value="TIFY DOMAIN-CONTAINING PROTEIN"/>
    <property type="match status" value="1"/>
</dbReference>
<feature type="region of interest" description="Disordered" evidence="1">
    <location>
        <begin position="12"/>
        <end position="36"/>
    </location>
</feature>
<gene>
    <name evidence="2" type="ORF">ACH5RR_009408</name>
</gene>
<sequence>MMGNYLLRFGEDSAESGPCLSPSVADHPLGPATDHRLGKLLPHQLANQTRAPPRADSSFCSSAYGVLAAVSSCCSPPKGRFLRLTHPSATGNTTSRPTCMLNTCKSNVVLLETF</sequence>
<evidence type="ECO:0000256" key="1">
    <source>
        <dbReference type="SAM" id="MobiDB-lite"/>
    </source>
</evidence>
<accession>A0ABD3AE51</accession>